<gene>
    <name evidence="2" type="ORF">GCM10022262_01620</name>
</gene>
<dbReference type="Proteomes" id="UP001499841">
    <property type="component" value="Unassembled WGS sequence"/>
</dbReference>
<dbReference type="PANTHER" id="PTHR34293">
    <property type="entry name" value="HTH-TYPE TRANSCRIPTIONAL REGULATOR TRMBL2"/>
    <property type="match status" value="1"/>
</dbReference>
<dbReference type="InterPro" id="IPR000792">
    <property type="entry name" value="Tscrpt_reg_LuxR_C"/>
</dbReference>
<dbReference type="PROSITE" id="PS50043">
    <property type="entry name" value="HTH_LUXR_2"/>
    <property type="match status" value="1"/>
</dbReference>
<dbReference type="SUPFAM" id="SSF46785">
    <property type="entry name" value="Winged helix' DNA-binding domain"/>
    <property type="match status" value="1"/>
</dbReference>
<dbReference type="InterPro" id="IPR016032">
    <property type="entry name" value="Sig_transdc_resp-reg_C-effctor"/>
</dbReference>
<dbReference type="InterPro" id="IPR036390">
    <property type="entry name" value="WH_DNA-bd_sf"/>
</dbReference>
<evidence type="ECO:0000313" key="2">
    <source>
        <dbReference type="EMBL" id="GAA4285803.1"/>
    </source>
</evidence>
<dbReference type="InterPro" id="IPR036388">
    <property type="entry name" value="WH-like_DNA-bd_sf"/>
</dbReference>
<keyword evidence="3" id="KW-1185">Reference proteome</keyword>
<dbReference type="Gene3D" id="1.10.10.10">
    <property type="entry name" value="Winged helix-like DNA-binding domain superfamily/Winged helix DNA-binding domain"/>
    <property type="match status" value="2"/>
</dbReference>
<dbReference type="EMBL" id="BAABBA010000001">
    <property type="protein sequence ID" value="GAA4285803.1"/>
    <property type="molecule type" value="Genomic_DNA"/>
</dbReference>
<name>A0ABP8EPD8_9MICO</name>
<dbReference type="SMART" id="SM00421">
    <property type="entry name" value="HTH_LUXR"/>
    <property type="match status" value="1"/>
</dbReference>
<feature type="domain" description="HTH luxR-type" evidence="1">
    <location>
        <begin position="258"/>
        <end position="323"/>
    </location>
</feature>
<comment type="caution">
    <text evidence="2">The sequence shown here is derived from an EMBL/GenBank/DDBJ whole genome shotgun (WGS) entry which is preliminary data.</text>
</comment>
<organism evidence="2 3">
    <name type="scientific">Georgenia daeguensis</name>
    <dbReference type="NCBI Taxonomy" id="908355"/>
    <lineage>
        <taxon>Bacteria</taxon>
        <taxon>Bacillati</taxon>
        <taxon>Actinomycetota</taxon>
        <taxon>Actinomycetes</taxon>
        <taxon>Micrococcales</taxon>
        <taxon>Bogoriellaceae</taxon>
        <taxon>Georgenia</taxon>
    </lineage>
</organism>
<evidence type="ECO:0000259" key="1">
    <source>
        <dbReference type="PROSITE" id="PS50043"/>
    </source>
</evidence>
<reference evidence="3" key="1">
    <citation type="journal article" date="2019" name="Int. J. Syst. Evol. Microbiol.">
        <title>The Global Catalogue of Microorganisms (GCM) 10K type strain sequencing project: providing services to taxonomists for standard genome sequencing and annotation.</title>
        <authorList>
            <consortium name="The Broad Institute Genomics Platform"/>
            <consortium name="The Broad Institute Genome Sequencing Center for Infectious Disease"/>
            <person name="Wu L."/>
            <person name="Ma J."/>
        </authorList>
    </citation>
    <scope>NUCLEOTIDE SEQUENCE [LARGE SCALE GENOMIC DNA]</scope>
    <source>
        <strain evidence="3">JCM 17459</strain>
    </source>
</reference>
<proteinExistence type="predicted"/>
<dbReference type="RefSeq" id="WP_345036541.1">
    <property type="nucleotide sequence ID" value="NZ_BAABBA010000001.1"/>
</dbReference>
<evidence type="ECO:0000313" key="3">
    <source>
        <dbReference type="Proteomes" id="UP001499841"/>
    </source>
</evidence>
<dbReference type="SUPFAM" id="SSF46894">
    <property type="entry name" value="C-terminal effector domain of the bipartite response regulators"/>
    <property type="match status" value="1"/>
</dbReference>
<dbReference type="CDD" id="cd06170">
    <property type="entry name" value="LuxR_C_like"/>
    <property type="match status" value="1"/>
</dbReference>
<sequence length="325" mass="35983">MFEPLGLSADAVAAYRVLLANPDMSPDQLAGHLSRDDREVTEILGLLEEKGFVRRSHSDPTNLRTESPQVAFERLVGQHEIELHRKQEELSQVRSGAAALVDEYHRTIQNARHGEFERLIGTDHIVSRLLELGQNVESSVDSIVTKAPLSHVLNQAKSDDALALARGVRLRTLYPAAARHDDGVVEYAEWFRELGGQIRTAIALPVRVLIYDEKIAVVTSDPQDFSRGAVVLNTPGAIAALQALFELLWDSGADLPARPASENALRAEERELLQLLSRGLKDEAISRSLGISIRTVRRMINVLSNRVDATSRFELGARAVERGWL</sequence>
<dbReference type="Pfam" id="PF01978">
    <property type="entry name" value="TrmB"/>
    <property type="match status" value="1"/>
</dbReference>
<dbReference type="InterPro" id="IPR051797">
    <property type="entry name" value="TrmB-like"/>
</dbReference>
<dbReference type="SUPFAM" id="SSF56024">
    <property type="entry name" value="Phospholipase D/nuclease"/>
    <property type="match status" value="1"/>
</dbReference>
<dbReference type="InterPro" id="IPR002831">
    <property type="entry name" value="Tscrpt_reg_TrmB_N"/>
</dbReference>
<accession>A0ABP8EPD8</accession>
<protein>
    <submittedName>
        <fullName evidence="2">Helix-turn-helix domain-containing protein</fullName>
    </submittedName>
</protein>
<dbReference type="PANTHER" id="PTHR34293:SF1">
    <property type="entry name" value="HTH-TYPE TRANSCRIPTIONAL REGULATOR TRMBL2"/>
    <property type="match status" value="1"/>
</dbReference>